<evidence type="ECO:0000313" key="2">
    <source>
        <dbReference type="EMBL" id="VEU64297.1"/>
    </source>
</evidence>
<sequence length="322" mass="35885">MKKIKKTISILGGSLVSIPVAAIVACSPTEQNKRKTNQTIDFTEHGIAKHTGSVKTRELLFPAAKNENKLDANGIFNIGLHHSPVEGVQGEWVAFATEVKSETDNTLVEPVVIKQATTTATNGEFPLRWKFEGENKLQDGRFYTFIFWKKDGTEKIVFSPDNIKNSKDVFPAKLPEGTVRKTNQTIDFTKHGIAKHTGSVKTRELLFPADKSNKLDAKGIFNIGLHLAPVQGVQGEWVAFATEVKSETDNTLVEPVVIKQATTTATSDDFPLRWKFEGENKLQDGKFYTFIFWKKDGTEKIVFSTDNIKNSKDVFPAKLLLN</sequence>
<dbReference type="PROSITE" id="PS51257">
    <property type="entry name" value="PROKAR_LIPOPROTEIN"/>
    <property type="match status" value="1"/>
</dbReference>
<dbReference type="RefSeq" id="WP_129720334.1">
    <property type="nucleotide sequence ID" value="NZ_LR214977.1"/>
</dbReference>
<reference evidence="2 3" key="1">
    <citation type="submission" date="2019-01" db="EMBL/GenBank/DDBJ databases">
        <authorList>
            <consortium name="Pathogen Informatics"/>
        </authorList>
    </citation>
    <scope>NUCLEOTIDE SEQUENCE [LARGE SCALE GENOMIC DNA]</scope>
    <source>
        <strain evidence="2 3">NCTC10142</strain>
        <plasmid evidence="3">4</plasmid>
    </source>
</reference>
<evidence type="ECO:0000313" key="3">
    <source>
        <dbReference type="Proteomes" id="UP000289506"/>
    </source>
</evidence>
<dbReference type="Proteomes" id="UP000289506">
    <property type="component" value="Plasmid 4"/>
</dbReference>
<geneLocation type="plasmid" evidence="2 3">
    <name>4</name>
</geneLocation>
<name>A0A449AH54_9BACT</name>
<protein>
    <recommendedName>
        <fullName evidence="4">Lipoprotein</fullName>
    </recommendedName>
</protein>
<evidence type="ECO:0000256" key="1">
    <source>
        <dbReference type="SAM" id="SignalP"/>
    </source>
</evidence>
<proteinExistence type="predicted"/>
<gene>
    <name evidence="2" type="ORF">NCTC10142_00033</name>
</gene>
<keyword evidence="2" id="KW-0614">Plasmid</keyword>
<accession>A0A449AH54</accession>
<organism evidence="2 3">
    <name type="scientific">Mycoplasmopsis cynos</name>
    <dbReference type="NCBI Taxonomy" id="171284"/>
    <lineage>
        <taxon>Bacteria</taxon>
        <taxon>Bacillati</taxon>
        <taxon>Mycoplasmatota</taxon>
        <taxon>Mycoplasmoidales</taxon>
        <taxon>Metamycoplasmataceae</taxon>
        <taxon>Mycoplasmopsis</taxon>
    </lineage>
</organism>
<dbReference type="EMBL" id="LR214977">
    <property type="protein sequence ID" value="VEU64297.1"/>
    <property type="molecule type" value="Genomic_DNA"/>
</dbReference>
<evidence type="ECO:0008006" key="4">
    <source>
        <dbReference type="Google" id="ProtNLM"/>
    </source>
</evidence>
<dbReference type="AlphaFoldDB" id="A0A449AH54"/>
<feature type="chain" id="PRO_5019431354" description="Lipoprotein" evidence="1">
    <location>
        <begin position="22"/>
        <end position="322"/>
    </location>
</feature>
<keyword evidence="1" id="KW-0732">Signal</keyword>
<feature type="signal peptide" evidence="1">
    <location>
        <begin position="1"/>
        <end position="21"/>
    </location>
</feature>